<dbReference type="Proteomes" id="UP000070121">
    <property type="component" value="Unassembled WGS sequence"/>
</dbReference>
<evidence type="ECO:0000313" key="3">
    <source>
        <dbReference type="Proteomes" id="UP000070121"/>
    </source>
</evidence>
<protein>
    <submittedName>
        <fullName evidence="2">Glutamine amidotransferase class-I</fullName>
    </submittedName>
</protein>
<gene>
    <name evidence="2" type="ORF">CSAL01_08675</name>
</gene>
<accession>A0A135SFJ4</accession>
<dbReference type="STRING" id="1209931.A0A135SFJ4"/>
<evidence type="ECO:0000259" key="1">
    <source>
        <dbReference type="Pfam" id="PF00117"/>
    </source>
</evidence>
<dbReference type="PROSITE" id="PS51273">
    <property type="entry name" value="GATASE_TYPE_1"/>
    <property type="match status" value="1"/>
</dbReference>
<dbReference type="InterPro" id="IPR044992">
    <property type="entry name" value="ChyE-like"/>
</dbReference>
<name>A0A135SFJ4_9PEZI</name>
<organism evidence="2 3">
    <name type="scientific">Colletotrichum salicis</name>
    <dbReference type="NCBI Taxonomy" id="1209931"/>
    <lineage>
        <taxon>Eukaryota</taxon>
        <taxon>Fungi</taxon>
        <taxon>Dikarya</taxon>
        <taxon>Ascomycota</taxon>
        <taxon>Pezizomycotina</taxon>
        <taxon>Sordariomycetes</taxon>
        <taxon>Hypocreomycetidae</taxon>
        <taxon>Glomerellales</taxon>
        <taxon>Glomerellaceae</taxon>
        <taxon>Colletotrichum</taxon>
        <taxon>Colletotrichum acutatum species complex</taxon>
    </lineage>
</organism>
<dbReference type="PANTHER" id="PTHR42695">
    <property type="entry name" value="GLUTAMINE AMIDOTRANSFERASE YLR126C-RELATED"/>
    <property type="match status" value="1"/>
</dbReference>
<keyword evidence="3" id="KW-1185">Reference proteome</keyword>
<proteinExistence type="predicted"/>
<dbReference type="InterPro" id="IPR029062">
    <property type="entry name" value="Class_I_gatase-like"/>
</dbReference>
<keyword evidence="2" id="KW-0808">Transferase</keyword>
<dbReference type="OrthoDB" id="92161at2759"/>
<keyword evidence="2" id="KW-0315">Glutamine amidotransferase</keyword>
<dbReference type="Pfam" id="PF00117">
    <property type="entry name" value="GATase"/>
    <property type="match status" value="1"/>
</dbReference>
<dbReference type="CDD" id="cd01741">
    <property type="entry name" value="GATase1_1"/>
    <property type="match status" value="1"/>
</dbReference>
<feature type="domain" description="Glutamine amidotransferase" evidence="1">
    <location>
        <begin position="80"/>
        <end position="208"/>
    </location>
</feature>
<dbReference type="InterPro" id="IPR017926">
    <property type="entry name" value="GATASE"/>
</dbReference>
<dbReference type="EMBL" id="JFFI01002409">
    <property type="protein sequence ID" value="KXH34673.1"/>
    <property type="molecule type" value="Genomic_DNA"/>
</dbReference>
<dbReference type="GO" id="GO:0016740">
    <property type="term" value="F:transferase activity"/>
    <property type="evidence" value="ECO:0007669"/>
    <property type="project" value="UniProtKB-KW"/>
</dbReference>
<dbReference type="PANTHER" id="PTHR42695:SF5">
    <property type="entry name" value="GLUTAMINE AMIDOTRANSFERASE YLR126C-RELATED"/>
    <property type="match status" value="1"/>
</dbReference>
<dbReference type="SUPFAM" id="SSF52317">
    <property type="entry name" value="Class I glutamine amidotransferase-like"/>
    <property type="match status" value="1"/>
</dbReference>
<sequence>MRANATNSRPHGQGDVMFPTVSAVGRIVEPAQPYVYPFQSPQGVLVTHLVERIDKRCSLSSYNVVAEGGVDAAYPEPESIDAVLITGSRYSAYADDEWIVRLTTFTRRLLDEGRIRVIGVCFGHQIVARALGGQVARSPGEWELSVTKLELMDEGQNVFGSESLVEHLSNTPRCSPQPAFWRRLASPYQAMYVLRRFITVQGHPEFSPFMMSEMLQIRHQAGIIPEEPFRDAMARFSDAHDGVLIGRSFLRFLRE</sequence>
<reference evidence="2 3" key="1">
    <citation type="submission" date="2014-02" db="EMBL/GenBank/DDBJ databases">
        <title>The genome sequence of Colletotrichum salicis CBS 607.94.</title>
        <authorList>
            <person name="Baroncelli R."/>
            <person name="Thon M.R."/>
        </authorList>
    </citation>
    <scope>NUCLEOTIDE SEQUENCE [LARGE SCALE GENOMIC DNA]</scope>
    <source>
        <strain evidence="2 3">CBS 607.94</strain>
    </source>
</reference>
<dbReference type="GO" id="GO:0005634">
    <property type="term" value="C:nucleus"/>
    <property type="evidence" value="ECO:0007669"/>
    <property type="project" value="TreeGrafter"/>
</dbReference>
<evidence type="ECO:0000313" key="2">
    <source>
        <dbReference type="EMBL" id="KXH34673.1"/>
    </source>
</evidence>
<dbReference type="GO" id="GO:0005829">
    <property type="term" value="C:cytosol"/>
    <property type="evidence" value="ECO:0007669"/>
    <property type="project" value="TreeGrafter"/>
</dbReference>
<comment type="caution">
    <text evidence="2">The sequence shown here is derived from an EMBL/GenBank/DDBJ whole genome shotgun (WGS) entry which is preliminary data.</text>
</comment>
<dbReference type="AlphaFoldDB" id="A0A135SFJ4"/>
<dbReference type="Gene3D" id="3.40.50.880">
    <property type="match status" value="1"/>
</dbReference>